<dbReference type="PANTHER" id="PTHR46494">
    <property type="entry name" value="CORA FAMILY METAL ION TRANSPORTER (EUROFUNG)"/>
    <property type="match status" value="1"/>
</dbReference>
<feature type="region of interest" description="Disordered" evidence="2">
    <location>
        <begin position="17"/>
        <end position="39"/>
    </location>
</feature>
<feature type="compositionally biased region" description="Basic and acidic residues" evidence="2">
    <location>
        <begin position="1361"/>
        <end position="1376"/>
    </location>
</feature>
<dbReference type="Proteomes" id="UP000284842">
    <property type="component" value="Unassembled WGS sequence"/>
</dbReference>
<feature type="compositionally biased region" description="Basic and acidic residues" evidence="2">
    <location>
        <begin position="236"/>
        <end position="254"/>
    </location>
</feature>
<protein>
    <submittedName>
        <fullName evidence="3">Uncharacterized protein</fullName>
    </submittedName>
</protein>
<feature type="compositionally biased region" description="Polar residues" evidence="2">
    <location>
        <begin position="761"/>
        <end position="779"/>
    </location>
</feature>
<comment type="subcellular location">
    <subcellularLocation>
        <location evidence="1">Cell membrane</location>
        <topology evidence="1">Multi-pass membrane protein</topology>
    </subcellularLocation>
</comment>
<feature type="compositionally biased region" description="Polar residues" evidence="2">
    <location>
        <begin position="878"/>
        <end position="888"/>
    </location>
</feature>
<feature type="region of interest" description="Disordered" evidence="2">
    <location>
        <begin position="228"/>
        <end position="254"/>
    </location>
</feature>
<feature type="compositionally biased region" description="Polar residues" evidence="2">
    <location>
        <begin position="1911"/>
        <end position="1925"/>
    </location>
</feature>
<feature type="compositionally biased region" description="Low complexity" evidence="2">
    <location>
        <begin position="798"/>
        <end position="811"/>
    </location>
</feature>
<organism evidence="3 4">
    <name type="scientific">Panaeolus cyanescens</name>
    <dbReference type="NCBI Taxonomy" id="181874"/>
    <lineage>
        <taxon>Eukaryota</taxon>
        <taxon>Fungi</taxon>
        <taxon>Dikarya</taxon>
        <taxon>Basidiomycota</taxon>
        <taxon>Agaricomycotina</taxon>
        <taxon>Agaricomycetes</taxon>
        <taxon>Agaricomycetidae</taxon>
        <taxon>Agaricales</taxon>
        <taxon>Agaricineae</taxon>
        <taxon>Galeropsidaceae</taxon>
        <taxon>Panaeolus</taxon>
    </lineage>
</organism>
<feature type="compositionally biased region" description="Polar residues" evidence="2">
    <location>
        <begin position="1165"/>
        <end position="1180"/>
    </location>
</feature>
<feature type="compositionally biased region" description="Polar residues" evidence="2">
    <location>
        <begin position="629"/>
        <end position="647"/>
    </location>
</feature>
<feature type="compositionally biased region" description="Polar residues" evidence="2">
    <location>
        <begin position="1216"/>
        <end position="1232"/>
    </location>
</feature>
<dbReference type="GO" id="GO:0005886">
    <property type="term" value="C:plasma membrane"/>
    <property type="evidence" value="ECO:0007669"/>
    <property type="project" value="UniProtKB-SubCell"/>
</dbReference>
<proteinExistence type="predicted"/>
<feature type="region of interest" description="Disordered" evidence="2">
    <location>
        <begin position="616"/>
        <end position="1635"/>
    </location>
</feature>
<feature type="compositionally biased region" description="Low complexity" evidence="2">
    <location>
        <begin position="1530"/>
        <end position="1543"/>
    </location>
</feature>
<dbReference type="GO" id="GO:0050897">
    <property type="term" value="F:cobalt ion binding"/>
    <property type="evidence" value="ECO:0007669"/>
    <property type="project" value="TreeGrafter"/>
</dbReference>
<feature type="compositionally biased region" description="Polar residues" evidence="2">
    <location>
        <begin position="1105"/>
        <end position="1117"/>
    </location>
</feature>
<feature type="region of interest" description="Disordered" evidence="2">
    <location>
        <begin position="1831"/>
        <end position="1950"/>
    </location>
</feature>
<evidence type="ECO:0000256" key="2">
    <source>
        <dbReference type="SAM" id="MobiDB-lite"/>
    </source>
</evidence>
<comment type="caution">
    <text evidence="3">The sequence shown here is derived from an EMBL/GenBank/DDBJ whole genome shotgun (WGS) entry which is preliminary data.</text>
</comment>
<feature type="compositionally biased region" description="Basic and acidic residues" evidence="2">
    <location>
        <begin position="1624"/>
        <end position="1635"/>
    </location>
</feature>
<feature type="compositionally biased region" description="Polar residues" evidence="2">
    <location>
        <begin position="972"/>
        <end position="1001"/>
    </location>
</feature>
<dbReference type="GO" id="GO:0000287">
    <property type="term" value="F:magnesium ion binding"/>
    <property type="evidence" value="ECO:0007669"/>
    <property type="project" value="TreeGrafter"/>
</dbReference>
<gene>
    <name evidence="3" type="ORF">CVT24_005357</name>
</gene>
<feature type="compositionally biased region" description="Low complexity" evidence="2">
    <location>
        <begin position="473"/>
        <end position="482"/>
    </location>
</feature>
<sequence>MPLGDNCRCANSAHCTRRHNHPHASHSTNAPTTSSRSDSIIDTSYIPETMHKDKPSAQEPHYDIYAGAEPGVNPRSFLARAEYGHFKEKCVIDIIDYDAKDIRYRRMSNDGLLDFLNGKVQNGHDDDSMDNVEGVPGDKQNLPRNTKVRWINIGGIDWEVLSLLAIRYNLHSLALEDILHERGHNQSKADYYQGHVFIRVLCNSTRRRDMVRLDDAVPTSLCLDSESGLYAPSEQDSSRKSELEPRSSRRNLLTHEEIPSKERLDFDQSSGAKRNGKGKILSVFQLRNTMHFPLRKRFGKLSGYTSKARERQLVQLEALKKGDRIEIIEEPVFIFLLRNGTVISIHPTPNLAYTNPISDRLIYLHDSVLRTSEDASLLVQSLLDLETNFTLLSTVVDRALEMVDEYQRKIYDLERQILLGPSMHSVRSLHILSGDLIHHKRSLEPIKTLIYNLRRYDEERAMAVADQGHSVAPPSSRSGSPKRGSDSGGPPELKDKKSWSGDFAGVSAHGGQGGYFSAKAKVYLADVYDHIDFGLSSLGMFEDISENLINFAFNPMPLLGGLFSKKQKSSPRPQQNNDHESNISSPTSSSYHSQYTIAANLVNNNNNLSAVQHSSGHKLRLPFTRKKSNISGSDLTSASTSDLNRQNLFYGHRASSSIDGQPPPPPPPLPDSQDSRRLRPPPSRSAIFAAYGDPNSALSTRSLPNESQLPSSASDPIPVSSSPTPRPPRPQNPNKRPSLFVWSKSNSSSPTVPPKPPTHSIYDSNLSPNSPFDSGTESAADSAPGSFALKSFRNVREPSPANNSNASLSAPIPRPRGESINSESSQRISVAAFREAQARRSMAGSPSPSFRSPSPTPAIPQPPVPTPDPPRARRTQKQTRNSPPTRANQNRRRSLMPASTSESDDDSPDSSDPDSEDDETMRPRISTNHTRFPQYSGKTKAKSEMGHGSKLDTQNTRNDYPVPSRPPRSHTGHSITASSSVQPRPTPITDASSSNQQVQPRSQSSLSNYASSSRQRASASTSALTPSAAAKRASVLATANAPFAKGSLADDKQFSTQQHIKMPEPISGRTNTSMPTTKQTPDSGSDSDDDAPLATLVAPRRPGSAMSSYSTRSTGNISRAGHPPKPLIDINELTNPKRALTAAEKSNEGFTSGQTLLSQHKKESFTGSPLVQSPTAMTPPSQNPPEMDAQPLTRTVPPHKFISPPSSPPKELKQYVSDQSLADTSIATSISSVPVRDSSPEASKRAPLTDRLSRAVKLTASPSVPSPNLNASTASAPEQATRPPETSKSATAPLPPSTSQSRLPGHRRLSSGMKAFSTPAVEKVDPSPPDEDLVQLLGTAGIKFISRTGDSSSESSDTESEPEKQPDTAPNTKDRIAPIPIKQRSPPPAFSVTSRPSFPKRDQASVASFQTATSDTKSTSTSPPTSFTTPRQRSSTLIPSSSSVSVTPKPPGPSASQQNSVPYPARPNFTSNTAGPQSSSPNDRNSSLRPPGTRQRSSTMITGVPLSSQMPKSSTQVLPDKPFASRRDSPASSIGDSSSGRAPLTPRDGSDIAPPSETQSTIKKRNEWNSGVSGLGVKQHIKRRSVSFEDDERDVVRHAPGHLRGNSKARNDSGSGDTSNEDDKEVRRRERRRSEARAAIELGNVINGRGPVVSDDDEDVPLNNQMPVNPMMAQAGQMPGPMGFGAPNQMMWPGNMNMGAPGMLSPAQFMLPPPTTQDPNFLVAHQQAMLIAKQAYQMAVAQQAMAAAADEWERGSAIGGFGGGGSVYGGSTASQSMMVPPFMNMNMGMNMNMNMNMMQANQWSSASSVYMPSSSRSMYGGMMGGISSSRSEYGGGATSATNKWSSSRSTYGENFGPSSASSRRTGEMPRRPLLSGVTASQRDSSYFPNMPPTMPAAQNRNGRGSPDLRVPSNNNPRGRTTSQPAIVNRSPPSHQPRKAPPPSSWKASGV</sequence>
<feature type="compositionally biased region" description="Polar residues" evidence="2">
    <location>
        <begin position="696"/>
        <end position="709"/>
    </location>
</feature>
<dbReference type="GO" id="GO:0015087">
    <property type="term" value="F:cobalt ion transmembrane transporter activity"/>
    <property type="evidence" value="ECO:0007669"/>
    <property type="project" value="TreeGrafter"/>
</dbReference>
<evidence type="ECO:0000256" key="1">
    <source>
        <dbReference type="ARBA" id="ARBA00004651"/>
    </source>
</evidence>
<reference evidence="3 4" key="1">
    <citation type="journal article" date="2018" name="Evol. Lett.">
        <title>Horizontal gene cluster transfer increased hallucinogenic mushroom diversity.</title>
        <authorList>
            <person name="Reynolds H.T."/>
            <person name="Vijayakumar V."/>
            <person name="Gluck-Thaler E."/>
            <person name="Korotkin H.B."/>
            <person name="Matheny P.B."/>
            <person name="Slot J.C."/>
        </authorList>
    </citation>
    <scope>NUCLEOTIDE SEQUENCE [LARGE SCALE GENOMIC DNA]</scope>
    <source>
        <strain evidence="3 4">2629</strain>
    </source>
</reference>
<feature type="compositionally biased region" description="Polar residues" evidence="2">
    <location>
        <begin position="1068"/>
        <end position="1081"/>
    </location>
</feature>
<feature type="compositionally biased region" description="Low complexity" evidence="2">
    <location>
        <begin position="732"/>
        <end position="750"/>
    </location>
</feature>
<evidence type="ECO:0000313" key="3">
    <source>
        <dbReference type="EMBL" id="PPQ99569.1"/>
    </source>
</evidence>
<feature type="compositionally biased region" description="Polar residues" evidence="2">
    <location>
        <begin position="1838"/>
        <end position="1863"/>
    </location>
</feature>
<feature type="compositionally biased region" description="Polar residues" evidence="2">
    <location>
        <begin position="1877"/>
        <end position="1887"/>
    </location>
</feature>
<feature type="compositionally biased region" description="Basic and acidic residues" evidence="2">
    <location>
        <begin position="1238"/>
        <end position="1253"/>
    </location>
</feature>
<dbReference type="Gene3D" id="3.30.460.20">
    <property type="entry name" value="CorA soluble domain-like"/>
    <property type="match status" value="1"/>
</dbReference>
<feature type="compositionally biased region" description="Polar residues" evidence="2">
    <location>
        <begin position="1468"/>
        <end position="1517"/>
    </location>
</feature>
<feature type="compositionally biased region" description="Low complexity" evidence="2">
    <location>
        <begin position="1002"/>
        <end position="1030"/>
    </location>
</feature>
<accession>A0A409Y9B6</accession>
<dbReference type="EMBL" id="NHTK01001354">
    <property type="protein sequence ID" value="PPQ99569.1"/>
    <property type="molecule type" value="Genomic_DNA"/>
</dbReference>
<evidence type="ECO:0000313" key="4">
    <source>
        <dbReference type="Proteomes" id="UP000284842"/>
    </source>
</evidence>
<feature type="region of interest" description="Disordered" evidence="2">
    <location>
        <begin position="465"/>
        <end position="500"/>
    </location>
</feature>
<feature type="compositionally biased region" description="Acidic residues" evidence="2">
    <location>
        <begin position="902"/>
        <end position="919"/>
    </location>
</feature>
<feature type="compositionally biased region" description="Polar residues" evidence="2">
    <location>
        <begin position="1148"/>
        <end position="1158"/>
    </location>
</feature>
<feature type="compositionally biased region" description="Polar residues" evidence="2">
    <location>
        <begin position="819"/>
        <end position="828"/>
    </location>
</feature>
<feature type="compositionally biased region" description="Polar residues" evidence="2">
    <location>
        <begin position="1260"/>
        <end position="1290"/>
    </location>
</feature>
<dbReference type="OrthoDB" id="165352at2759"/>
<name>A0A409Y9B6_9AGAR</name>
<dbReference type="STRING" id="181874.A0A409Y9B6"/>
<dbReference type="GO" id="GO:0015095">
    <property type="term" value="F:magnesium ion transmembrane transporter activity"/>
    <property type="evidence" value="ECO:0007669"/>
    <property type="project" value="TreeGrafter"/>
</dbReference>
<dbReference type="InParanoid" id="A0A409Y9B6"/>
<feature type="region of interest" description="Disordered" evidence="2">
    <location>
        <begin position="563"/>
        <end position="590"/>
    </location>
</feature>
<keyword evidence="4" id="KW-1185">Reference proteome</keyword>
<dbReference type="PANTHER" id="PTHR46494:SF1">
    <property type="entry name" value="CORA FAMILY METAL ION TRANSPORTER (EUROFUNG)"/>
    <property type="match status" value="1"/>
</dbReference>
<feature type="compositionally biased region" description="Pro residues" evidence="2">
    <location>
        <begin position="854"/>
        <end position="869"/>
    </location>
</feature>
<feature type="compositionally biased region" description="Basic residues" evidence="2">
    <location>
        <begin position="616"/>
        <end position="628"/>
    </location>
</feature>
<feature type="compositionally biased region" description="Low complexity" evidence="2">
    <location>
        <begin position="710"/>
        <end position="723"/>
    </location>
</feature>
<dbReference type="SUPFAM" id="SSF143865">
    <property type="entry name" value="CorA soluble domain-like"/>
    <property type="match status" value="1"/>
</dbReference>
<dbReference type="Gene3D" id="1.20.58.340">
    <property type="entry name" value="Magnesium transport protein CorA, transmembrane region"/>
    <property type="match status" value="1"/>
</dbReference>
<feature type="compositionally biased region" description="Polar residues" evidence="2">
    <location>
        <begin position="925"/>
        <end position="937"/>
    </location>
</feature>
<feature type="compositionally biased region" description="Basic and acidic residues" evidence="2">
    <location>
        <begin position="941"/>
        <end position="950"/>
    </location>
</feature>
<feature type="compositionally biased region" description="Pro residues" evidence="2">
    <location>
        <begin position="661"/>
        <end position="670"/>
    </location>
</feature>
<feature type="compositionally biased region" description="Low complexity" evidence="2">
    <location>
        <begin position="1411"/>
        <end position="1447"/>
    </location>
</feature>
<dbReference type="InterPro" id="IPR045861">
    <property type="entry name" value="CorA_cytoplasmic_dom"/>
</dbReference>